<keyword evidence="2" id="KW-0805">Transcription regulation</keyword>
<evidence type="ECO:0000256" key="2">
    <source>
        <dbReference type="ARBA" id="ARBA00023015"/>
    </source>
</evidence>
<keyword evidence="4" id="KW-0539">Nucleus</keyword>
<evidence type="ECO:0000313" key="8">
    <source>
        <dbReference type="EMBL" id="EFA74643.1"/>
    </source>
</evidence>
<proteinExistence type="inferred from homology"/>
<comment type="subcellular location">
    <subcellularLocation>
        <location evidence="1">Nucleus</location>
    </subcellularLocation>
</comment>
<sequence>MSNTTNYSPILGTPTPFFNQNNNNNITSSSTSTTSTSTSTTNTNTNTTPLSPQSSTSSSTTSSILSPSCVNQPTSPSSTTTTTTTTTSTNTISPPIFTSAINPNSVLSSLQQQPAEKIHNVTTVSSQPSKRRRTFTKDLKHMMYGFGDVRDPLPDTVDLLEEIVFEYIQEMTLKAAQVSTKRGRFQTEDLVFLVRKDAKKYHRVIELLKMNEELKKAKRAFDDTQEPVDEE</sequence>
<dbReference type="OMA" id="PYGAYHP"/>
<name>D3BV86_HETP5</name>
<dbReference type="InterPro" id="IPR003195">
    <property type="entry name" value="TFIID_TAF13"/>
</dbReference>
<evidence type="ECO:0000256" key="7">
    <source>
        <dbReference type="SAM" id="MobiDB-lite"/>
    </source>
</evidence>
<dbReference type="GO" id="GO:0003743">
    <property type="term" value="F:translation initiation factor activity"/>
    <property type="evidence" value="ECO:0007669"/>
    <property type="project" value="UniProtKB-KW"/>
</dbReference>
<dbReference type="GO" id="GO:0006366">
    <property type="term" value="P:transcription by RNA polymerase II"/>
    <property type="evidence" value="ECO:0007669"/>
    <property type="project" value="InterPro"/>
</dbReference>
<gene>
    <name evidence="8" type="primary">taf13</name>
    <name evidence="8" type="ORF">PPL_11611</name>
</gene>
<comment type="similarity">
    <text evidence="5">Belongs to the TAF13 family.</text>
</comment>
<dbReference type="CDD" id="cd07978">
    <property type="entry name" value="HFD_TAF13"/>
    <property type="match status" value="1"/>
</dbReference>
<organism evidence="8 9">
    <name type="scientific">Heterostelium pallidum (strain ATCC 26659 / Pp 5 / PN500)</name>
    <name type="common">Cellular slime mold</name>
    <name type="synonym">Polysphondylium pallidum</name>
    <dbReference type="NCBI Taxonomy" id="670386"/>
    <lineage>
        <taxon>Eukaryota</taxon>
        <taxon>Amoebozoa</taxon>
        <taxon>Evosea</taxon>
        <taxon>Eumycetozoa</taxon>
        <taxon>Dictyostelia</taxon>
        <taxon>Acytosteliales</taxon>
        <taxon>Acytosteliaceae</taxon>
        <taxon>Heterostelium</taxon>
    </lineage>
</organism>
<reference evidence="8 9" key="1">
    <citation type="journal article" date="2011" name="Genome Res.">
        <title>Phylogeny-wide analysis of social amoeba genomes highlights ancient origins for complex intercellular communication.</title>
        <authorList>
            <person name="Heidel A.J."/>
            <person name="Lawal H.M."/>
            <person name="Felder M."/>
            <person name="Schilde C."/>
            <person name="Helps N.R."/>
            <person name="Tunggal B."/>
            <person name="Rivero F."/>
            <person name="John U."/>
            <person name="Schleicher M."/>
            <person name="Eichinger L."/>
            <person name="Platzer M."/>
            <person name="Noegel A.A."/>
            <person name="Schaap P."/>
            <person name="Gloeckner G."/>
        </authorList>
    </citation>
    <scope>NUCLEOTIDE SEQUENCE [LARGE SCALE GENOMIC DNA]</scope>
    <source>
        <strain evidence="9">ATCC 26659 / Pp 5 / PN500</strain>
    </source>
</reference>
<dbReference type="InterPro" id="IPR009072">
    <property type="entry name" value="Histone-fold"/>
</dbReference>
<keyword evidence="9" id="KW-1185">Reference proteome</keyword>
<dbReference type="GeneID" id="31367079"/>
<feature type="compositionally biased region" description="Polar residues" evidence="7">
    <location>
        <begin position="109"/>
        <end position="128"/>
    </location>
</feature>
<keyword evidence="8" id="KW-0648">Protein biosynthesis</keyword>
<dbReference type="PANTHER" id="PTHR11380">
    <property type="entry name" value="TRANSCRIPTION INITIATION FACTOR TFIID/SUPT3-RELATED"/>
    <property type="match status" value="1"/>
</dbReference>
<feature type="compositionally biased region" description="Low complexity" evidence="7">
    <location>
        <begin position="13"/>
        <end position="97"/>
    </location>
</feature>
<evidence type="ECO:0000256" key="5">
    <source>
        <dbReference type="ARBA" id="ARBA00038392"/>
    </source>
</evidence>
<dbReference type="GO" id="GO:0005634">
    <property type="term" value="C:nucleus"/>
    <property type="evidence" value="ECO:0007669"/>
    <property type="project" value="UniProtKB-SubCell"/>
</dbReference>
<accession>D3BV86</accession>
<keyword evidence="3" id="KW-0804">Transcription</keyword>
<dbReference type="RefSeq" id="XP_020426777.1">
    <property type="nucleotide sequence ID" value="XM_020582361.1"/>
</dbReference>
<dbReference type="SUPFAM" id="SSF47113">
    <property type="entry name" value="Histone-fold"/>
    <property type="match status" value="1"/>
</dbReference>
<evidence type="ECO:0000256" key="3">
    <source>
        <dbReference type="ARBA" id="ARBA00023163"/>
    </source>
</evidence>
<dbReference type="AlphaFoldDB" id="D3BV86"/>
<feature type="region of interest" description="Disordered" evidence="7">
    <location>
        <begin position="1"/>
        <end position="97"/>
    </location>
</feature>
<evidence type="ECO:0000256" key="4">
    <source>
        <dbReference type="ARBA" id="ARBA00023242"/>
    </source>
</evidence>
<evidence type="ECO:0000256" key="6">
    <source>
        <dbReference type="ARBA" id="ARBA00040136"/>
    </source>
</evidence>
<dbReference type="InParanoid" id="D3BV86"/>
<dbReference type="STRING" id="670386.D3BV86"/>
<protein>
    <recommendedName>
        <fullName evidence="6">Transcription initiation factor TFIID subunit 13</fullName>
    </recommendedName>
</protein>
<dbReference type="EMBL" id="ADBJ01000062">
    <property type="protein sequence ID" value="EFA74643.1"/>
    <property type="molecule type" value="Genomic_DNA"/>
</dbReference>
<evidence type="ECO:0000256" key="1">
    <source>
        <dbReference type="ARBA" id="ARBA00004123"/>
    </source>
</evidence>
<dbReference type="GO" id="GO:0046982">
    <property type="term" value="F:protein heterodimerization activity"/>
    <property type="evidence" value="ECO:0007669"/>
    <property type="project" value="InterPro"/>
</dbReference>
<dbReference type="Proteomes" id="UP000001396">
    <property type="component" value="Unassembled WGS sequence"/>
</dbReference>
<dbReference type="PANTHER" id="PTHR11380:SF5">
    <property type="entry name" value="TRANSCRIPTION INITIATION FACTOR TFIID SUBUNIT 13"/>
    <property type="match status" value="1"/>
</dbReference>
<comment type="caution">
    <text evidence="8">The sequence shown here is derived from an EMBL/GenBank/DDBJ whole genome shotgun (WGS) entry which is preliminary data.</text>
</comment>
<evidence type="ECO:0000313" key="9">
    <source>
        <dbReference type="Proteomes" id="UP000001396"/>
    </source>
</evidence>
<feature type="region of interest" description="Disordered" evidence="7">
    <location>
        <begin position="109"/>
        <end position="131"/>
    </location>
</feature>
<dbReference type="Gene3D" id="1.10.20.10">
    <property type="entry name" value="Histone, subunit A"/>
    <property type="match status" value="1"/>
</dbReference>
<keyword evidence="8" id="KW-0396">Initiation factor</keyword>
<dbReference type="Pfam" id="PF02269">
    <property type="entry name" value="TFIID-18kDa"/>
    <property type="match status" value="1"/>
</dbReference>